<evidence type="ECO:0000256" key="1">
    <source>
        <dbReference type="SAM" id="MobiDB-lite"/>
    </source>
</evidence>
<dbReference type="EMBL" id="QJKJ01000817">
    <property type="protein sequence ID" value="RDY10584.1"/>
    <property type="molecule type" value="Genomic_DNA"/>
</dbReference>
<organism evidence="2 3">
    <name type="scientific">Mucuna pruriens</name>
    <name type="common">Velvet bean</name>
    <name type="synonym">Dolichos pruriens</name>
    <dbReference type="NCBI Taxonomy" id="157652"/>
    <lineage>
        <taxon>Eukaryota</taxon>
        <taxon>Viridiplantae</taxon>
        <taxon>Streptophyta</taxon>
        <taxon>Embryophyta</taxon>
        <taxon>Tracheophyta</taxon>
        <taxon>Spermatophyta</taxon>
        <taxon>Magnoliopsida</taxon>
        <taxon>eudicotyledons</taxon>
        <taxon>Gunneridae</taxon>
        <taxon>Pentapetalae</taxon>
        <taxon>rosids</taxon>
        <taxon>fabids</taxon>
        <taxon>Fabales</taxon>
        <taxon>Fabaceae</taxon>
        <taxon>Papilionoideae</taxon>
        <taxon>50 kb inversion clade</taxon>
        <taxon>NPAAA clade</taxon>
        <taxon>indigoferoid/millettioid clade</taxon>
        <taxon>Phaseoleae</taxon>
        <taxon>Mucuna</taxon>
    </lineage>
</organism>
<keyword evidence="3" id="KW-1185">Reference proteome</keyword>
<proteinExistence type="predicted"/>
<name>A0A371I6M6_MUCPR</name>
<dbReference type="Proteomes" id="UP000257109">
    <property type="component" value="Unassembled WGS sequence"/>
</dbReference>
<reference evidence="2" key="1">
    <citation type="submission" date="2018-05" db="EMBL/GenBank/DDBJ databases">
        <title>Draft genome of Mucuna pruriens seed.</title>
        <authorList>
            <person name="Nnadi N.E."/>
            <person name="Vos R."/>
            <person name="Hasami M.H."/>
            <person name="Devisetty U.K."/>
            <person name="Aguiy J.C."/>
        </authorList>
    </citation>
    <scope>NUCLEOTIDE SEQUENCE [LARGE SCALE GENOMIC DNA]</scope>
    <source>
        <strain evidence="2">JCA_2017</strain>
    </source>
</reference>
<comment type="caution">
    <text evidence="2">The sequence shown here is derived from an EMBL/GenBank/DDBJ whole genome shotgun (WGS) entry which is preliminary data.</text>
</comment>
<feature type="region of interest" description="Disordered" evidence="1">
    <location>
        <begin position="17"/>
        <end position="83"/>
    </location>
</feature>
<gene>
    <name evidence="2" type="ORF">CR513_04870</name>
</gene>
<evidence type="ECO:0000313" key="2">
    <source>
        <dbReference type="EMBL" id="RDY10584.1"/>
    </source>
</evidence>
<protein>
    <recommendedName>
        <fullName evidence="4">Retrotransposon gag domain-containing protein</fullName>
    </recommendedName>
</protein>
<evidence type="ECO:0008006" key="4">
    <source>
        <dbReference type="Google" id="ProtNLM"/>
    </source>
</evidence>
<accession>A0A371I6M6</accession>
<sequence>MKKPKVSLIFYPLFSFDDGSEGSSQGGLTTTQMQALTSYLEKRDKQSNEGGESQVKEEEDNEEEKPRRRRPNQNNQRRHRNRREYDLGGTKIKVLSFQGKSDIEAYFELKMCVDQIFSCQSYLEGKKVKLVALEFTNYALVWWDQMYKERARYGECPIRISEEMKAIMR</sequence>
<dbReference type="AlphaFoldDB" id="A0A371I6M6"/>
<feature type="compositionally biased region" description="Basic residues" evidence="1">
    <location>
        <begin position="67"/>
        <end position="82"/>
    </location>
</feature>
<evidence type="ECO:0000313" key="3">
    <source>
        <dbReference type="Proteomes" id="UP000257109"/>
    </source>
</evidence>
<dbReference type="PANTHER" id="PTHR35046">
    <property type="entry name" value="ZINC KNUCKLE (CCHC-TYPE) FAMILY PROTEIN"/>
    <property type="match status" value="1"/>
</dbReference>
<feature type="non-terminal residue" evidence="2">
    <location>
        <position position="1"/>
    </location>
</feature>
<feature type="compositionally biased region" description="Polar residues" evidence="1">
    <location>
        <begin position="21"/>
        <end position="37"/>
    </location>
</feature>
<dbReference type="PANTHER" id="PTHR35046:SF9">
    <property type="entry name" value="RNA-DIRECTED DNA POLYMERASE"/>
    <property type="match status" value="1"/>
</dbReference>